<dbReference type="GO" id="GO:0061630">
    <property type="term" value="F:ubiquitin protein ligase activity"/>
    <property type="evidence" value="ECO:0007669"/>
    <property type="project" value="UniProtKB-EC"/>
</dbReference>
<dbReference type="InterPro" id="IPR031127">
    <property type="entry name" value="E3_UB_ligase_RBR"/>
</dbReference>
<dbReference type="EMBL" id="HG992977">
    <property type="protein sequence ID" value="CAE6999781.1"/>
    <property type="molecule type" value="Genomic_DNA"/>
</dbReference>
<evidence type="ECO:0000256" key="3">
    <source>
        <dbReference type="ARBA" id="ARBA00022679"/>
    </source>
</evidence>
<dbReference type="Gene3D" id="1.20.120.1750">
    <property type="match status" value="1"/>
</dbReference>
<keyword evidence="6" id="KW-0863">Zinc-finger</keyword>
<name>A0A6S6VPV1_9PLEO</name>
<keyword evidence="8" id="KW-0862">Zinc</keyword>
<dbReference type="EC" id="2.3.2.31" evidence="2"/>
<dbReference type="CDD" id="cd22584">
    <property type="entry name" value="Rcat_RBR_unk"/>
    <property type="match status" value="1"/>
</dbReference>
<evidence type="ECO:0000259" key="9">
    <source>
        <dbReference type="PROSITE" id="PS51873"/>
    </source>
</evidence>
<evidence type="ECO:0000313" key="10">
    <source>
        <dbReference type="EMBL" id="CAE6999781.1"/>
    </source>
</evidence>
<evidence type="ECO:0000256" key="7">
    <source>
        <dbReference type="ARBA" id="ARBA00022786"/>
    </source>
</evidence>
<evidence type="ECO:0000313" key="11">
    <source>
        <dbReference type="Proteomes" id="UP000472372"/>
    </source>
</evidence>
<dbReference type="GO" id="GO:0008270">
    <property type="term" value="F:zinc ion binding"/>
    <property type="evidence" value="ECO:0007669"/>
    <property type="project" value="UniProtKB-KW"/>
</dbReference>
<dbReference type="AlphaFoldDB" id="A0A6S6VPV1"/>
<dbReference type="PROSITE" id="PS51873">
    <property type="entry name" value="TRIAD"/>
    <property type="match status" value="1"/>
</dbReference>
<keyword evidence="3" id="KW-0808">Transferase</keyword>
<keyword evidence="4" id="KW-0479">Metal-binding</keyword>
<dbReference type="InterPro" id="IPR002867">
    <property type="entry name" value="IBR_dom"/>
</dbReference>
<dbReference type="GO" id="GO:0016567">
    <property type="term" value="P:protein ubiquitination"/>
    <property type="evidence" value="ECO:0007669"/>
    <property type="project" value="InterPro"/>
</dbReference>
<evidence type="ECO:0000256" key="1">
    <source>
        <dbReference type="ARBA" id="ARBA00001798"/>
    </source>
</evidence>
<dbReference type="SUPFAM" id="SSF57850">
    <property type="entry name" value="RING/U-box"/>
    <property type="match status" value="1"/>
</dbReference>
<keyword evidence="7" id="KW-0833">Ubl conjugation pathway</keyword>
<evidence type="ECO:0000256" key="5">
    <source>
        <dbReference type="ARBA" id="ARBA00022737"/>
    </source>
</evidence>
<dbReference type="PANTHER" id="PTHR11685">
    <property type="entry name" value="RBR FAMILY RING FINGER AND IBR DOMAIN-CONTAINING"/>
    <property type="match status" value="1"/>
</dbReference>
<dbReference type="Proteomes" id="UP000472372">
    <property type="component" value="Chromosome 1"/>
</dbReference>
<feature type="domain" description="RING-type" evidence="9">
    <location>
        <begin position="1"/>
        <end position="144"/>
    </location>
</feature>
<dbReference type="InterPro" id="IPR044066">
    <property type="entry name" value="TRIAD_supradom"/>
</dbReference>
<keyword evidence="5" id="KW-0677">Repeat</keyword>
<evidence type="ECO:0000256" key="8">
    <source>
        <dbReference type="ARBA" id="ARBA00022833"/>
    </source>
</evidence>
<gene>
    <name evidence="10" type="ORF">PTTW11_00952</name>
</gene>
<proteinExistence type="predicted"/>
<sequence length="247" mass="28177">MNGVEVPRAIIVNSLTEQEFEDFTNAEIEKQTQVKTYCSNSECGRFIAPCYIAAGEATCPRCKTRTCTMCNSPQHEGDCPADTGLEAILDLGAENQWRRCFSCRSMVSIERGCNHMTCRCGAEFCYQCGTEWTKPRQCSCAFWIEENLIRRAEQVVGRTAPLDLQPAERQRRVAAVQDQLRHTDECEHRGRKKFTQIYNGGRQGFRCEMCNARHWRFIMRCRRCQLEISVAFPARSTSLDGIVPFGS</sequence>
<reference evidence="10" key="1">
    <citation type="submission" date="2021-02" db="EMBL/GenBank/DDBJ databases">
        <authorList>
            <person name="Syme A R."/>
            <person name="Syme A R."/>
            <person name="Moolhuijzen P."/>
        </authorList>
    </citation>
    <scope>NUCLEOTIDE SEQUENCE</scope>
    <source>
        <strain evidence="10">W1-1</strain>
    </source>
</reference>
<organism evidence="10 11">
    <name type="scientific">Pyrenophora teres f. teres</name>
    <dbReference type="NCBI Taxonomy" id="97479"/>
    <lineage>
        <taxon>Eukaryota</taxon>
        <taxon>Fungi</taxon>
        <taxon>Dikarya</taxon>
        <taxon>Ascomycota</taxon>
        <taxon>Pezizomycotina</taxon>
        <taxon>Dothideomycetes</taxon>
        <taxon>Pleosporomycetidae</taxon>
        <taxon>Pleosporales</taxon>
        <taxon>Pleosporineae</taxon>
        <taxon>Pleosporaceae</taxon>
        <taxon>Pyrenophora</taxon>
    </lineage>
</organism>
<evidence type="ECO:0000256" key="6">
    <source>
        <dbReference type="ARBA" id="ARBA00022771"/>
    </source>
</evidence>
<evidence type="ECO:0000256" key="2">
    <source>
        <dbReference type="ARBA" id="ARBA00012251"/>
    </source>
</evidence>
<dbReference type="Pfam" id="PF01485">
    <property type="entry name" value="IBR"/>
    <property type="match status" value="2"/>
</dbReference>
<evidence type="ECO:0000256" key="4">
    <source>
        <dbReference type="ARBA" id="ARBA00022723"/>
    </source>
</evidence>
<dbReference type="CDD" id="cd20335">
    <property type="entry name" value="BRcat_RBR"/>
    <property type="match status" value="1"/>
</dbReference>
<comment type="catalytic activity">
    <reaction evidence="1">
        <text>[E2 ubiquitin-conjugating enzyme]-S-ubiquitinyl-L-cysteine + [acceptor protein]-L-lysine = [E2 ubiquitin-conjugating enzyme]-L-cysteine + [acceptor protein]-N(6)-ubiquitinyl-L-lysine.</text>
        <dbReference type="EC" id="2.3.2.31"/>
    </reaction>
</comment>
<accession>A0A6S6VPV1</accession>
<protein>
    <recommendedName>
        <fullName evidence="2">RBR-type E3 ubiquitin transferase</fullName>
        <ecNumber evidence="2">2.3.2.31</ecNumber>
    </recommendedName>
</protein>